<evidence type="ECO:0000256" key="2">
    <source>
        <dbReference type="ARBA" id="ARBA00038358"/>
    </source>
</evidence>
<dbReference type="RefSeq" id="WP_131016421.1">
    <property type="nucleotide sequence ID" value="NZ_SIRE01000020.1"/>
</dbReference>
<dbReference type="Gene3D" id="1.50.10.10">
    <property type="match status" value="1"/>
</dbReference>
<comment type="caution">
    <text evidence="5">The sequence shown here is derived from an EMBL/GenBank/DDBJ whole genome shotgun (WGS) entry which is preliminary data.</text>
</comment>
<feature type="active site" description="Proton donor" evidence="3">
    <location>
        <position position="149"/>
    </location>
</feature>
<proteinExistence type="inferred from homology"/>
<dbReference type="Pfam" id="PF07470">
    <property type="entry name" value="Glyco_hydro_88"/>
    <property type="match status" value="1"/>
</dbReference>
<dbReference type="InterPro" id="IPR010905">
    <property type="entry name" value="Glyco_hydro_88"/>
</dbReference>
<accession>A0A4V2J3N3</accession>
<evidence type="ECO:0000256" key="1">
    <source>
        <dbReference type="ARBA" id="ARBA00022801"/>
    </source>
</evidence>
<reference evidence="5 6" key="1">
    <citation type="submission" date="2019-02" db="EMBL/GenBank/DDBJ databases">
        <title>Paenibacillus sp. nov., isolated from surface-sterilized tissue of Thalictrum simplex L.</title>
        <authorList>
            <person name="Tuo L."/>
        </authorList>
    </citation>
    <scope>NUCLEOTIDE SEQUENCE [LARGE SCALE GENOMIC DNA]</scope>
    <source>
        <strain evidence="5 6">N2SHLJ1</strain>
    </source>
</reference>
<dbReference type="EMBL" id="SIRE01000020">
    <property type="protein sequence ID" value="TBL74014.1"/>
    <property type="molecule type" value="Genomic_DNA"/>
</dbReference>
<feature type="active site" description="Nucleophile" evidence="3">
    <location>
        <position position="92"/>
    </location>
</feature>
<comment type="similarity">
    <text evidence="2">Belongs to the glycosyl hydrolase 88 family.</text>
</comment>
<dbReference type="SUPFAM" id="SSF48208">
    <property type="entry name" value="Six-hairpin glycosidases"/>
    <property type="match status" value="1"/>
</dbReference>
<dbReference type="OrthoDB" id="428577at2"/>
<feature type="binding site" evidence="4">
    <location>
        <position position="92"/>
    </location>
    <ligand>
        <name>substrate</name>
    </ligand>
</feature>
<keyword evidence="6" id="KW-1185">Reference proteome</keyword>
<dbReference type="Proteomes" id="UP000293142">
    <property type="component" value="Unassembled WGS sequence"/>
</dbReference>
<dbReference type="AlphaFoldDB" id="A0A4V2J3N3"/>
<dbReference type="PANTHER" id="PTHR36845">
    <property type="entry name" value="HYDROLASE, PUTATIVE (AFU_ORTHOLOGUE AFUA_7G05090)-RELATED"/>
    <property type="match status" value="1"/>
</dbReference>
<dbReference type="PANTHER" id="PTHR36845:SF1">
    <property type="entry name" value="HYDROLASE, PUTATIVE (AFU_ORTHOLOGUE AFUA_7G05090)-RELATED"/>
    <property type="match status" value="1"/>
</dbReference>
<sequence length="370" mass="41528">MNQAYVSDVMNRLQAKVDRMIEQIGDKCPHVAREDGVYDSTGSDWWTSGFWPGLLWIMHDVTGKNNYRDAAWGWDEAIEPWLIKFSEDFHHDVGFQFLPTAVIKYKLTGDQDGLQRGLQAANFLAGRFNPAGEFIRAWNGDKIGWAIIDCMMNLSLLFWASEQSKDPRFKHIAVRHADTALANFIRPDGSVNHIVSFNPESGEFIESLGGQGYGPQSAWSRGNAWAIYGFANAYKCTKDIKYLNAAKRTAHYFTANLPEDHVPHWDFRVESLEGEPRDSSAGAIAASGLLEIAQHVSEAEARFYNSTAHAILQSLTENYATWDKPEHQGILIGGTGHKPAGQNINVSLIYGDYFYVEAFAKLSGWKHSIF</sequence>
<name>A0A4V2J3N3_9BACL</name>
<evidence type="ECO:0000313" key="5">
    <source>
        <dbReference type="EMBL" id="TBL74014.1"/>
    </source>
</evidence>
<evidence type="ECO:0000256" key="4">
    <source>
        <dbReference type="PIRSR" id="PIRSR610905-2"/>
    </source>
</evidence>
<dbReference type="InterPro" id="IPR012341">
    <property type="entry name" value="6hp_glycosidase-like_sf"/>
</dbReference>
<feature type="binding site" evidence="4">
    <location>
        <position position="225"/>
    </location>
    <ligand>
        <name>substrate</name>
    </ligand>
</feature>
<evidence type="ECO:0000313" key="6">
    <source>
        <dbReference type="Proteomes" id="UP000293142"/>
    </source>
</evidence>
<dbReference type="InterPro" id="IPR052369">
    <property type="entry name" value="UG_Glycosaminoglycan_Hydrolase"/>
</dbReference>
<feature type="binding site" evidence="4">
    <location>
        <position position="221"/>
    </location>
    <ligand>
        <name>substrate</name>
    </ligand>
</feature>
<dbReference type="GO" id="GO:0000272">
    <property type="term" value="P:polysaccharide catabolic process"/>
    <property type="evidence" value="ECO:0007669"/>
    <property type="project" value="TreeGrafter"/>
</dbReference>
<gene>
    <name evidence="5" type="ORF">EYB31_26335</name>
</gene>
<dbReference type="InterPro" id="IPR008928">
    <property type="entry name" value="6-hairpin_glycosidase_sf"/>
</dbReference>
<evidence type="ECO:0000256" key="3">
    <source>
        <dbReference type="PIRSR" id="PIRSR610905-1"/>
    </source>
</evidence>
<feature type="binding site" evidence="4">
    <location>
        <position position="149"/>
    </location>
    <ligand>
        <name>substrate</name>
    </ligand>
</feature>
<keyword evidence="1 5" id="KW-0378">Hydrolase</keyword>
<dbReference type="GO" id="GO:0052757">
    <property type="term" value="F:chondroitin hydrolase activity"/>
    <property type="evidence" value="ECO:0007669"/>
    <property type="project" value="TreeGrafter"/>
</dbReference>
<protein>
    <submittedName>
        <fullName evidence="5">Glycosyl hydrolase</fullName>
    </submittedName>
</protein>
<organism evidence="5 6">
    <name type="scientific">Paenibacillus thalictri</name>
    <dbReference type="NCBI Taxonomy" id="2527873"/>
    <lineage>
        <taxon>Bacteria</taxon>
        <taxon>Bacillati</taxon>
        <taxon>Bacillota</taxon>
        <taxon>Bacilli</taxon>
        <taxon>Bacillales</taxon>
        <taxon>Paenibacillaceae</taxon>
        <taxon>Paenibacillus</taxon>
    </lineage>
</organism>